<accession>A0A4R6P1A8</accession>
<feature type="transmembrane region" description="Helical" evidence="2">
    <location>
        <begin position="239"/>
        <end position="268"/>
    </location>
</feature>
<feature type="transmembrane region" description="Helical" evidence="2">
    <location>
        <begin position="317"/>
        <end position="346"/>
    </location>
</feature>
<feature type="transmembrane region" description="Helical" evidence="2">
    <location>
        <begin position="358"/>
        <end position="390"/>
    </location>
</feature>
<keyword evidence="2" id="KW-0472">Membrane</keyword>
<gene>
    <name evidence="3" type="ORF">DFR75_10869</name>
</gene>
<proteinExistence type="predicted"/>
<evidence type="ECO:0000256" key="2">
    <source>
        <dbReference type="SAM" id="Phobius"/>
    </source>
</evidence>
<sequence length="968" mass="105545">MRAVGPDERAARAIEFAEGLSSGGSRLRLVTALDASEPGWDRAMVRLEPEVVRALQNCGVDELDKVVAYAGWLCAVYDLPFVNPGMLAVALALTSELPDEQRVGVADVMAECFDLGTLEDLPEAARHADAMALVLESDAPPPTIDASSEPLRSDREVVFFELACSPPAQTWTDLCVKVFGGVRVVFLVLMIMAVVTPTHWYLTPLAVLAGLVVTRHPYDRSPLLARLGVKWERTRVMALPVQGVICAVATLVGCGSLALLVALMTMFLELVTVAGESGRARGTRFETVPPHPFSVLVTRVPRLGFVLDSDRHAARVVLGYLCATVGLVAAALVAPVPLLAAGALLLTIASTVRGRFGLVLGMIAVLLSAGVPIVSVATALPVGAVGYAVVRGLHRIPVERIPVPVPRRDLVLWRARRLIGRGLVLDAMRMLDGVARDRDDTAIAVLLLRAYARMREQRPRSALAELDELRTGERTAWLRLDAHQRAIVAVIEVNSRLDLLDAPGARQVGEELIAYRNLARCHVPLLRECLLAEARLLREDPEAPCGGPLALALVERLARALPRHPLWGGTPVCARLIAAAAQTAATVHTGAATALMAITFTTAGFGGYGDDRGFSRRHSLEDFAMAGTEPPTDVYSIEESQLDLIRERELLFFAWLAGCRRLPEFGPLSSFRSRWMAQLLDRYIESFGDIHKGRRTRLSMYRSYFEGLSLVDGGDLANGFSALCLSSLQNLRARETLGHPVLPRALEVLATQHLRFGVYDVAAEGLWNAYSVRRDSRSRDAELTLARLCVAAARADHREALAFVIDELEGRVTEFAHRIRSLARLLAEREAGRPGELDAALTGMRSVSLLAYAYAVARSPSCSLTRTDRPKHSISRGGPRYGAPNTRSQTGYQPRRGWCSRSCWSTIRCRTTTSRLRPRWRSGRPRRRAATPGVTRDYAGWRGRISVAPGGPRSPPRCGLATASWSQC</sequence>
<feature type="transmembrane region" description="Helical" evidence="2">
    <location>
        <begin position="200"/>
        <end position="218"/>
    </location>
</feature>
<dbReference type="EMBL" id="SNXK01000008">
    <property type="protein sequence ID" value="TDP31464.1"/>
    <property type="molecule type" value="Genomic_DNA"/>
</dbReference>
<keyword evidence="2" id="KW-0812">Transmembrane</keyword>
<keyword evidence="2" id="KW-1133">Transmembrane helix</keyword>
<dbReference type="RefSeq" id="WP_166655815.1">
    <property type="nucleotide sequence ID" value="NZ_SNXK01000008.1"/>
</dbReference>
<feature type="region of interest" description="Disordered" evidence="1">
    <location>
        <begin position="864"/>
        <end position="893"/>
    </location>
</feature>
<dbReference type="Proteomes" id="UP000295087">
    <property type="component" value="Unassembled WGS sequence"/>
</dbReference>
<evidence type="ECO:0000313" key="3">
    <source>
        <dbReference type="EMBL" id="TDP31464.1"/>
    </source>
</evidence>
<dbReference type="AlphaFoldDB" id="A0A4R6P1A8"/>
<name>A0A4R6P1A8_NOCIG</name>
<feature type="region of interest" description="Disordered" evidence="1">
    <location>
        <begin position="945"/>
        <end position="968"/>
    </location>
</feature>
<reference evidence="3 4" key="1">
    <citation type="submission" date="2019-03" db="EMBL/GenBank/DDBJ databases">
        <title>Genomic Encyclopedia of Type Strains, Phase IV (KMG-IV): sequencing the most valuable type-strain genomes for metagenomic binning, comparative biology and taxonomic classification.</title>
        <authorList>
            <person name="Goeker M."/>
        </authorList>
    </citation>
    <scope>NUCLEOTIDE SEQUENCE [LARGE SCALE GENOMIC DNA]</scope>
    <source>
        <strain evidence="3 4">DSM 44496</strain>
    </source>
</reference>
<evidence type="ECO:0000313" key="4">
    <source>
        <dbReference type="Proteomes" id="UP000295087"/>
    </source>
</evidence>
<comment type="caution">
    <text evidence="3">The sequence shown here is derived from an EMBL/GenBank/DDBJ whole genome shotgun (WGS) entry which is preliminary data.</text>
</comment>
<keyword evidence="4" id="KW-1185">Reference proteome</keyword>
<organism evidence="3 4">
    <name type="scientific">Nocardia ignorata</name>
    <dbReference type="NCBI Taxonomy" id="145285"/>
    <lineage>
        <taxon>Bacteria</taxon>
        <taxon>Bacillati</taxon>
        <taxon>Actinomycetota</taxon>
        <taxon>Actinomycetes</taxon>
        <taxon>Mycobacteriales</taxon>
        <taxon>Nocardiaceae</taxon>
        <taxon>Nocardia</taxon>
    </lineage>
</organism>
<evidence type="ECO:0000256" key="1">
    <source>
        <dbReference type="SAM" id="MobiDB-lite"/>
    </source>
</evidence>
<protein>
    <submittedName>
        <fullName evidence="3">Uncharacterized protein</fullName>
    </submittedName>
</protein>